<keyword evidence="1" id="KW-0812">Transmembrane</keyword>
<feature type="transmembrane region" description="Helical" evidence="1">
    <location>
        <begin position="46"/>
        <end position="62"/>
    </location>
</feature>
<keyword evidence="1" id="KW-1133">Transmembrane helix</keyword>
<name>A0AA90P590_9BACI</name>
<accession>A0AA90P590</accession>
<proteinExistence type="predicted"/>
<keyword evidence="1" id="KW-0472">Membrane</keyword>
<reference evidence="2" key="1">
    <citation type="submission" date="2023-07" db="EMBL/GenBank/DDBJ databases">
        <title>Murine gut Bacillus species.</title>
        <authorList>
            <person name="Gutman E."/>
            <person name="Hashuel R."/>
            <person name="Litvak Y."/>
        </authorList>
    </citation>
    <scope>NUCLEOTIDE SEQUENCE</scope>
    <source>
        <strain evidence="2">RU293</strain>
    </source>
</reference>
<dbReference type="RefSeq" id="WP_305161424.1">
    <property type="nucleotide sequence ID" value="NZ_JAUUTW010000029.1"/>
</dbReference>
<evidence type="ECO:0000256" key="1">
    <source>
        <dbReference type="SAM" id="Phobius"/>
    </source>
</evidence>
<comment type="caution">
    <text evidence="2">The sequence shown here is derived from an EMBL/GenBank/DDBJ whole genome shotgun (WGS) entry which is preliminary data.</text>
</comment>
<evidence type="ECO:0000313" key="3">
    <source>
        <dbReference type="Proteomes" id="UP001178275"/>
    </source>
</evidence>
<gene>
    <name evidence="2" type="ORF">Q8G36_21925</name>
</gene>
<organism evidence="2 3">
    <name type="scientific">Peribacillus frigoritolerans</name>
    <dbReference type="NCBI Taxonomy" id="450367"/>
    <lineage>
        <taxon>Bacteria</taxon>
        <taxon>Bacillati</taxon>
        <taxon>Bacillota</taxon>
        <taxon>Bacilli</taxon>
        <taxon>Bacillales</taxon>
        <taxon>Bacillaceae</taxon>
        <taxon>Peribacillus</taxon>
    </lineage>
</organism>
<dbReference type="EMBL" id="JAUUTW010000029">
    <property type="protein sequence ID" value="MDP1453622.1"/>
    <property type="molecule type" value="Genomic_DNA"/>
</dbReference>
<dbReference type="AlphaFoldDB" id="A0AA90P590"/>
<sequence>MGIFMMMNFIAGATATRLISKALEVKSPSLQLNPFLLDHNSFNFSKIYAVLAILIVMVTFIYRSNFRKETIKDH</sequence>
<dbReference type="Proteomes" id="UP001178275">
    <property type="component" value="Unassembled WGS sequence"/>
</dbReference>
<evidence type="ECO:0000313" key="2">
    <source>
        <dbReference type="EMBL" id="MDP1453622.1"/>
    </source>
</evidence>
<protein>
    <submittedName>
        <fullName evidence="2">Uncharacterized protein</fullName>
    </submittedName>
</protein>